<sequence>MMVRKTMVAAWLKTAKAGETIVYARATFLPVRSEVAAMLREAAEHGHVVLYRERRMHGPGEENFRYVAKRTAKPLPGQVYMVREVPPLPAAKPQDKRFNGTAALQRDIAPQVRGLMAEGVRSGSAIARALGLYSAQPVYSLMRKMAA</sequence>
<evidence type="ECO:0000313" key="1">
    <source>
        <dbReference type="EMBL" id="MCC4234501.1"/>
    </source>
</evidence>
<evidence type="ECO:0008006" key="3">
    <source>
        <dbReference type="Google" id="ProtNLM"/>
    </source>
</evidence>
<evidence type="ECO:0000313" key="2">
    <source>
        <dbReference type="Proteomes" id="UP001198830"/>
    </source>
</evidence>
<accession>A0ABS8H842</accession>
<comment type="caution">
    <text evidence="1">The sequence shown here is derived from an EMBL/GenBank/DDBJ whole genome shotgun (WGS) entry which is preliminary data.</text>
</comment>
<dbReference type="Proteomes" id="UP001198830">
    <property type="component" value="Unassembled WGS sequence"/>
</dbReference>
<keyword evidence="2" id="KW-1185">Reference proteome</keyword>
<dbReference type="EMBL" id="JAJGNP010000021">
    <property type="protein sequence ID" value="MCC4234501.1"/>
    <property type="molecule type" value="Genomic_DNA"/>
</dbReference>
<name>A0ABS8H842_9SPHN</name>
<protein>
    <recommendedName>
        <fullName evidence="3">Resolvase/invertase-type recombinase catalytic domain-containing protein</fullName>
    </recommendedName>
</protein>
<dbReference type="RefSeq" id="WP_228227992.1">
    <property type="nucleotide sequence ID" value="NZ_JAJGNP010000021.1"/>
</dbReference>
<gene>
    <name evidence="1" type="ORF">LL253_17655</name>
</gene>
<proteinExistence type="predicted"/>
<reference evidence="1 2" key="1">
    <citation type="submission" date="2021-10" db="EMBL/GenBank/DDBJ databases">
        <title>The diversity and Nitrogen Metabolism of Culturable Nitrate-Utilizing Bacteria Within the Oxygen Minimum Zone of the Changjiang (Yangtze River)Estuary.</title>
        <authorList>
            <person name="Zhang D."/>
            <person name="Zheng J."/>
            <person name="Liu S."/>
            <person name="He W."/>
        </authorList>
    </citation>
    <scope>NUCLEOTIDE SEQUENCE [LARGE SCALE GENOMIC DNA]</scope>
    <source>
        <strain evidence="1 2">FXH275-2</strain>
    </source>
</reference>
<organism evidence="1 2">
    <name type="scientific">Sphingobium soli</name>
    <dbReference type="NCBI Taxonomy" id="1591116"/>
    <lineage>
        <taxon>Bacteria</taxon>
        <taxon>Pseudomonadati</taxon>
        <taxon>Pseudomonadota</taxon>
        <taxon>Alphaproteobacteria</taxon>
        <taxon>Sphingomonadales</taxon>
        <taxon>Sphingomonadaceae</taxon>
        <taxon>Sphingobium</taxon>
    </lineage>
</organism>